<sequence>MRSAFRSACLNQPHFHLPRPLWPHSLISRRILTTSTSNTARIDIPKVLVSPGSRHHNSLSSFLEHAERRKLDPTTTVYSGTIYEYKAAESLKRLGFSLIRTGRTSDAGLDLVGYWILPPLREPLPIIVQCKATGSGCTPAYVRELEGSFGNVPVDWHRKDVLGLLVCIQQATSGVLHAIGVSRHPLGYVKISRDGTVEQMIWNRVAIERGLEGVGVTVRHTPRVLLPAADEWEPRDTSAKKHNHEIARRFRDTGTIQDIQLTWLGSPITPDLETVDEASKALLESIPVVKAPVIGSKKGPNGRPRGKKDGKPRLAPGTLTVGGKKLSDLSPKEQDELRRTYLKIGRPKGSKDKLPRKRTPAVKSRPEEQDKLQRTRKKIGRPKGSKNKGPRKRALVAKAKNGSDKPTKSKPMAKLIDEEGEAK</sequence>
<comment type="subcellular location">
    <subcellularLocation>
        <location evidence="1">Mitochondrion</location>
    </subcellularLocation>
</comment>
<dbReference type="GO" id="GO:0005739">
    <property type="term" value="C:mitochondrion"/>
    <property type="evidence" value="ECO:0007669"/>
    <property type="project" value="UniProtKB-SubCell"/>
</dbReference>
<name>A0A2V1D1I7_9PLEO</name>
<feature type="compositionally biased region" description="Basic and acidic residues" evidence="3">
    <location>
        <begin position="325"/>
        <end position="339"/>
    </location>
</feature>
<reference evidence="4 5" key="1">
    <citation type="journal article" date="2018" name="Sci. Rep.">
        <title>Comparative genomics provides insights into the lifestyle and reveals functional heterogeneity of dark septate endophytic fungi.</title>
        <authorList>
            <person name="Knapp D.G."/>
            <person name="Nemeth J.B."/>
            <person name="Barry K."/>
            <person name="Hainaut M."/>
            <person name="Henrissat B."/>
            <person name="Johnson J."/>
            <person name="Kuo A."/>
            <person name="Lim J.H.P."/>
            <person name="Lipzen A."/>
            <person name="Nolan M."/>
            <person name="Ohm R.A."/>
            <person name="Tamas L."/>
            <person name="Grigoriev I.V."/>
            <person name="Spatafora J.W."/>
            <person name="Nagy L.G."/>
            <person name="Kovacs G.M."/>
        </authorList>
    </citation>
    <scope>NUCLEOTIDE SEQUENCE [LARGE SCALE GENOMIC DNA]</scope>
    <source>
        <strain evidence="4 5">DSE2036</strain>
    </source>
</reference>
<organism evidence="4 5">
    <name type="scientific">Periconia macrospinosa</name>
    <dbReference type="NCBI Taxonomy" id="97972"/>
    <lineage>
        <taxon>Eukaryota</taxon>
        <taxon>Fungi</taxon>
        <taxon>Dikarya</taxon>
        <taxon>Ascomycota</taxon>
        <taxon>Pezizomycotina</taxon>
        <taxon>Dothideomycetes</taxon>
        <taxon>Pleosporomycetidae</taxon>
        <taxon>Pleosporales</taxon>
        <taxon>Massarineae</taxon>
        <taxon>Periconiaceae</taxon>
        <taxon>Periconia</taxon>
    </lineage>
</organism>
<feature type="compositionally biased region" description="Basic residues" evidence="3">
    <location>
        <begin position="374"/>
        <end position="395"/>
    </location>
</feature>
<evidence type="ECO:0000256" key="3">
    <source>
        <dbReference type="SAM" id="MobiDB-lite"/>
    </source>
</evidence>
<evidence type="ECO:0000256" key="2">
    <source>
        <dbReference type="ARBA" id="ARBA00023128"/>
    </source>
</evidence>
<gene>
    <name evidence="4" type="ORF">DM02DRAFT_620270</name>
</gene>
<dbReference type="PANTHER" id="PTHR28133:SF1">
    <property type="entry name" value="REQUIRED FOR RESPIRATORY GROWTH PROTEIN 7, MITOCHONDRIAL"/>
    <property type="match status" value="1"/>
</dbReference>
<keyword evidence="2" id="KW-0496">Mitochondrion</keyword>
<dbReference type="Proteomes" id="UP000244855">
    <property type="component" value="Unassembled WGS sequence"/>
</dbReference>
<evidence type="ECO:0000313" key="5">
    <source>
        <dbReference type="Proteomes" id="UP000244855"/>
    </source>
</evidence>
<evidence type="ECO:0000256" key="1">
    <source>
        <dbReference type="ARBA" id="ARBA00004173"/>
    </source>
</evidence>
<feature type="compositionally biased region" description="Basic and acidic residues" evidence="3">
    <location>
        <begin position="364"/>
        <end position="373"/>
    </location>
</feature>
<proteinExistence type="predicted"/>
<evidence type="ECO:0000313" key="4">
    <source>
        <dbReference type="EMBL" id="PVH91861.1"/>
    </source>
</evidence>
<feature type="region of interest" description="Disordered" evidence="3">
    <location>
        <begin position="293"/>
        <end position="423"/>
    </location>
</feature>
<dbReference type="EMBL" id="KZ805766">
    <property type="protein sequence ID" value="PVH91861.1"/>
    <property type="molecule type" value="Genomic_DNA"/>
</dbReference>
<keyword evidence="5" id="KW-1185">Reference proteome</keyword>
<dbReference type="Pfam" id="PF10356">
    <property type="entry name" value="RRG7"/>
    <property type="match status" value="2"/>
</dbReference>
<dbReference type="AlphaFoldDB" id="A0A2V1D1I7"/>
<protein>
    <submittedName>
        <fullName evidence="4">Uncharacterized protein</fullName>
    </submittedName>
</protein>
<dbReference type="OrthoDB" id="20734at2759"/>
<dbReference type="InterPro" id="IPR018828">
    <property type="entry name" value="RRG7"/>
</dbReference>
<dbReference type="PANTHER" id="PTHR28133">
    <property type="entry name" value="REQUIRED FOR RESPIRATORY GROWTH PROTEIN 7, MITOCHONDRIAL"/>
    <property type="match status" value="1"/>
</dbReference>
<accession>A0A2V1D1I7</accession>